<proteinExistence type="predicted"/>
<evidence type="ECO:0000313" key="3">
    <source>
        <dbReference type="Proteomes" id="UP000007306"/>
    </source>
</evidence>
<dbReference type="EnsemblPlants" id="ORGLA12G0198100.1">
    <property type="protein sequence ID" value="ORGLA12G0198100.1"/>
    <property type="gene ID" value="ORGLA12G0198100"/>
</dbReference>
<feature type="compositionally biased region" description="Low complexity" evidence="1">
    <location>
        <begin position="115"/>
        <end position="127"/>
    </location>
</feature>
<accession>I1R8X5</accession>
<protein>
    <submittedName>
        <fullName evidence="2">Uncharacterized protein</fullName>
    </submittedName>
</protein>
<evidence type="ECO:0000313" key="2">
    <source>
        <dbReference type="EnsemblPlants" id="ORGLA12G0198100.1"/>
    </source>
</evidence>
<dbReference type="AlphaFoldDB" id="I1R8X5"/>
<keyword evidence="3" id="KW-1185">Reference proteome</keyword>
<dbReference type="Gramene" id="ORGLA12G0198100.1">
    <property type="protein sequence ID" value="ORGLA12G0198100.1"/>
    <property type="gene ID" value="ORGLA12G0198100"/>
</dbReference>
<feature type="compositionally biased region" description="Basic residues" evidence="1">
    <location>
        <begin position="196"/>
        <end position="226"/>
    </location>
</feature>
<reference evidence="3" key="2">
    <citation type="submission" date="2018-04" db="EMBL/GenBank/DDBJ databases">
        <title>OglaRS2 (Oryza glaberrima Reference Sequence Version 2).</title>
        <authorList>
            <person name="Zhang J."/>
            <person name="Kudrna D."/>
            <person name="Lee S."/>
            <person name="Talag J."/>
            <person name="Rajasekar S."/>
            <person name="Wing R.A."/>
        </authorList>
    </citation>
    <scope>NUCLEOTIDE SEQUENCE [LARGE SCALE GENOMIC DNA]</scope>
    <source>
        <strain evidence="3">cv. IRGC 96717</strain>
    </source>
</reference>
<feature type="compositionally biased region" description="Basic and acidic residues" evidence="1">
    <location>
        <begin position="160"/>
        <end position="172"/>
    </location>
</feature>
<reference evidence="2" key="1">
    <citation type="submission" date="2015-06" db="UniProtKB">
        <authorList>
            <consortium name="EnsemblPlants"/>
        </authorList>
    </citation>
    <scope>IDENTIFICATION</scope>
</reference>
<name>I1R8X5_ORYGL</name>
<evidence type="ECO:0000256" key="1">
    <source>
        <dbReference type="SAM" id="MobiDB-lite"/>
    </source>
</evidence>
<dbReference type="Proteomes" id="UP000007306">
    <property type="component" value="Unassembled WGS sequence"/>
</dbReference>
<organism evidence="2 3">
    <name type="scientific">Oryza glaberrima</name>
    <name type="common">African rice</name>
    <dbReference type="NCBI Taxonomy" id="4538"/>
    <lineage>
        <taxon>Eukaryota</taxon>
        <taxon>Viridiplantae</taxon>
        <taxon>Streptophyta</taxon>
        <taxon>Embryophyta</taxon>
        <taxon>Tracheophyta</taxon>
        <taxon>Spermatophyta</taxon>
        <taxon>Magnoliopsida</taxon>
        <taxon>Liliopsida</taxon>
        <taxon>Poales</taxon>
        <taxon>Poaceae</taxon>
        <taxon>BOP clade</taxon>
        <taxon>Oryzoideae</taxon>
        <taxon>Oryzeae</taxon>
        <taxon>Oryzinae</taxon>
        <taxon>Oryza</taxon>
    </lineage>
</organism>
<sequence>MAAPASPVIRLDAAAVDPATVAYLRDLVERLEGKCYHLACDVQIAAAANADADLFRLRPEPFLLAGVPEVVVSAIDTLEELLRKGSPALAAYGRYVTRDVGERRHHQPPPRVRGQEGAAGRRGASQAADRRRDRRRGVRSGGHPREPLPRRRRALLADPAARERARERERAGDGAGQDGAVLRHPQLEPRGGQATRRGRGRRGRGHPRRRRQLARRRAGRPRRRRPLRGERERAP</sequence>
<dbReference type="HOGENOM" id="CLU_1181791_0_0_1"/>
<feature type="region of interest" description="Disordered" evidence="1">
    <location>
        <begin position="99"/>
        <end position="235"/>
    </location>
</feature>